<dbReference type="Proteomes" id="UP000039865">
    <property type="component" value="Unassembled WGS sequence"/>
</dbReference>
<evidence type="ECO:0000256" key="1">
    <source>
        <dbReference type="SAM" id="MobiDB-lite"/>
    </source>
</evidence>
<feature type="chain" id="PRO_5001729710" evidence="3">
    <location>
        <begin position="23"/>
        <end position="390"/>
    </location>
</feature>
<feature type="region of interest" description="Disordered" evidence="1">
    <location>
        <begin position="366"/>
        <end position="390"/>
    </location>
</feature>
<dbReference type="OrthoDB" id="324219at2759"/>
<feature type="compositionally biased region" description="Low complexity" evidence="1">
    <location>
        <begin position="370"/>
        <end position="381"/>
    </location>
</feature>
<evidence type="ECO:0000313" key="4">
    <source>
        <dbReference type="EMBL" id="CDW85428.1"/>
    </source>
</evidence>
<accession>A0A078AXC2</accession>
<protein>
    <submittedName>
        <fullName evidence="4">Uncharacterized protein</fullName>
    </submittedName>
</protein>
<proteinExistence type="predicted"/>
<feature type="transmembrane region" description="Helical" evidence="2">
    <location>
        <begin position="260"/>
        <end position="286"/>
    </location>
</feature>
<sequence>MSNLQRNLVIMLLNLLASDTLSFQTFRQEQTLNEQSAARSLQTFTSGMFDCQACFLKSTTASYCLQNTVSEYCCNQGDTNAKCQTNSTINNVCSPTRIWAGNFFLTYCKGAGSPPSCGVDSLELIGTGSNKTVTVSKLPYKVSVQNTVNYLSCYYHLKVEGGTWKDGAKIKVVIQNQSDVRAFLYGGNSRTNASLNQTTANASLIIGQVYSIDISTEAMLVVLPVTDKADTTTFKFSFQVVGTEFNYWEKLIYGPNGFTYYIVGLTLAGVIGLLILLSIIWGIIICCKRRNKVENKDDRLDETTRKFGEASVLNDGQNQTMLASDQKDANGPLNSNGQPILEKPWSGNSLNKDQFYKQPYKIGIRQNGVQQTSANSNSNQNTKRDLRQFQ</sequence>
<dbReference type="InParanoid" id="A0A078AXC2"/>
<keyword evidence="5" id="KW-1185">Reference proteome</keyword>
<evidence type="ECO:0000256" key="3">
    <source>
        <dbReference type="SAM" id="SignalP"/>
    </source>
</evidence>
<reference evidence="4 5" key="1">
    <citation type="submission" date="2014-06" db="EMBL/GenBank/DDBJ databases">
        <authorList>
            <person name="Swart Estienne"/>
        </authorList>
    </citation>
    <scope>NUCLEOTIDE SEQUENCE [LARGE SCALE GENOMIC DNA]</scope>
    <source>
        <strain evidence="4 5">130c</strain>
    </source>
</reference>
<organism evidence="4 5">
    <name type="scientific">Stylonychia lemnae</name>
    <name type="common">Ciliate</name>
    <dbReference type="NCBI Taxonomy" id="5949"/>
    <lineage>
        <taxon>Eukaryota</taxon>
        <taxon>Sar</taxon>
        <taxon>Alveolata</taxon>
        <taxon>Ciliophora</taxon>
        <taxon>Intramacronucleata</taxon>
        <taxon>Spirotrichea</taxon>
        <taxon>Stichotrichia</taxon>
        <taxon>Sporadotrichida</taxon>
        <taxon>Oxytrichidae</taxon>
        <taxon>Stylonychinae</taxon>
        <taxon>Stylonychia</taxon>
    </lineage>
</organism>
<dbReference type="EMBL" id="CCKQ01013728">
    <property type="protein sequence ID" value="CDW85428.1"/>
    <property type="molecule type" value="Genomic_DNA"/>
</dbReference>
<keyword evidence="2" id="KW-1133">Transmembrane helix</keyword>
<keyword evidence="3" id="KW-0732">Signal</keyword>
<gene>
    <name evidence="4" type="primary">Contig705.g780</name>
    <name evidence="4" type="ORF">STYLEM_14504</name>
</gene>
<keyword evidence="2" id="KW-0472">Membrane</keyword>
<keyword evidence="2" id="KW-0812">Transmembrane</keyword>
<feature type="signal peptide" evidence="3">
    <location>
        <begin position="1"/>
        <end position="22"/>
    </location>
</feature>
<dbReference type="AlphaFoldDB" id="A0A078AXC2"/>
<evidence type="ECO:0000256" key="2">
    <source>
        <dbReference type="SAM" id="Phobius"/>
    </source>
</evidence>
<feature type="region of interest" description="Disordered" evidence="1">
    <location>
        <begin position="323"/>
        <end position="352"/>
    </location>
</feature>
<evidence type="ECO:0000313" key="5">
    <source>
        <dbReference type="Proteomes" id="UP000039865"/>
    </source>
</evidence>
<name>A0A078AXC2_STYLE</name>